<evidence type="ECO:0000256" key="1">
    <source>
        <dbReference type="ARBA" id="ARBA00004127"/>
    </source>
</evidence>
<dbReference type="Pfam" id="PF07690">
    <property type="entry name" value="MFS_1"/>
    <property type="match status" value="1"/>
</dbReference>
<evidence type="ECO:0000256" key="4">
    <source>
        <dbReference type="ARBA" id="ARBA00022989"/>
    </source>
</evidence>
<dbReference type="Gene3D" id="1.20.1250.20">
    <property type="entry name" value="MFS general substrate transporter like domains"/>
    <property type="match status" value="1"/>
</dbReference>
<feature type="transmembrane region" description="Helical" evidence="6">
    <location>
        <begin position="60"/>
        <end position="78"/>
    </location>
</feature>
<dbReference type="PANTHER" id="PTHR23510">
    <property type="entry name" value="INNER MEMBRANE TRANSPORT PROTEIN YAJR"/>
    <property type="match status" value="1"/>
</dbReference>
<gene>
    <name evidence="7" type="ORF">QR680_010118</name>
</gene>
<feature type="transmembrane region" description="Helical" evidence="6">
    <location>
        <begin position="90"/>
        <end position="113"/>
    </location>
</feature>
<organism evidence="7 8">
    <name type="scientific">Steinernema hermaphroditum</name>
    <dbReference type="NCBI Taxonomy" id="289476"/>
    <lineage>
        <taxon>Eukaryota</taxon>
        <taxon>Metazoa</taxon>
        <taxon>Ecdysozoa</taxon>
        <taxon>Nematoda</taxon>
        <taxon>Chromadorea</taxon>
        <taxon>Rhabditida</taxon>
        <taxon>Tylenchina</taxon>
        <taxon>Panagrolaimomorpha</taxon>
        <taxon>Strongyloidoidea</taxon>
        <taxon>Steinernematidae</taxon>
        <taxon>Steinernema</taxon>
    </lineage>
</organism>
<protein>
    <recommendedName>
        <fullName evidence="9">Major facilitator superfamily (MFS) profile domain-containing protein</fullName>
    </recommendedName>
</protein>
<proteinExistence type="predicted"/>
<dbReference type="GO" id="GO:0012505">
    <property type="term" value="C:endomembrane system"/>
    <property type="evidence" value="ECO:0007669"/>
    <property type="project" value="UniProtKB-SubCell"/>
</dbReference>
<dbReference type="GO" id="GO:0022857">
    <property type="term" value="F:transmembrane transporter activity"/>
    <property type="evidence" value="ECO:0007669"/>
    <property type="project" value="InterPro"/>
</dbReference>
<dbReference type="InterPro" id="IPR011701">
    <property type="entry name" value="MFS"/>
</dbReference>
<keyword evidence="5 6" id="KW-0472">Membrane</keyword>
<dbReference type="GO" id="GO:0005765">
    <property type="term" value="C:lysosomal membrane"/>
    <property type="evidence" value="ECO:0007669"/>
    <property type="project" value="TreeGrafter"/>
</dbReference>
<dbReference type="EMBL" id="JAUCMV010000001">
    <property type="protein sequence ID" value="KAK0427220.1"/>
    <property type="molecule type" value="Genomic_DNA"/>
</dbReference>
<dbReference type="SUPFAM" id="SSF103473">
    <property type="entry name" value="MFS general substrate transporter"/>
    <property type="match status" value="1"/>
</dbReference>
<comment type="subcellular location">
    <subcellularLocation>
        <location evidence="1">Endomembrane system</location>
        <topology evidence="1">Multi-pass membrane protein</topology>
    </subcellularLocation>
</comment>
<dbReference type="InterPro" id="IPR036259">
    <property type="entry name" value="MFS_trans_sf"/>
</dbReference>
<keyword evidence="8" id="KW-1185">Reference proteome</keyword>
<dbReference type="PANTHER" id="PTHR23510:SF3">
    <property type="entry name" value="MAJOR FACILITATOR SUPERFAMILY DOMAIN-CONTAINING PROTEIN 8"/>
    <property type="match status" value="1"/>
</dbReference>
<feature type="transmembrane region" description="Helical" evidence="6">
    <location>
        <begin position="31"/>
        <end position="53"/>
    </location>
</feature>
<evidence type="ECO:0000256" key="2">
    <source>
        <dbReference type="ARBA" id="ARBA00022448"/>
    </source>
</evidence>
<evidence type="ECO:0000313" key="7">
    <source>
        <dbReference type="EMBL" id="KAK0427220.1"/>
    </source>
</evidence>
<name>A0AA39MB70_9BILA</name>
<dbReference type="AlphaFoldDB" id="A0AA39MB70"/>
<dbReference type="Proteomes" id="UP001175271">
    <property type="component" value="Unassembled WGS sequence"/>
</dbReference>
<evidence type="ECO:0008006" key="9">
    <source>
        <dbReference type="Google" id="ProtNLM"/>
    </source>
</evidence>
<feature type="transmembrane region" description="Helical" evidence="6">
    <location>
        <begin position="225"/>
        <end position="244"/>
    </location>
</feature>
<sequence length="399" mass="44724">MAFCATAQFGLYFSSLWPYLETIDPEASEQFLGVIIAAYCVALSIFCPIFGYWSNRVKQIKLPMTFGICCMVLGNILYLSCELFPHDRRYVLLMARFITGIGSANVALIRTYASTACHPDDRGRAISFITVGLSMGIMLGPAFQMFFTPISYPGWVIFGGLSVSMYTMPAYAACTMNLFALFTLHFCFKESYAGLSEESEIENNIPKYDIVAVVTCNFTRFVQQLIYTNLDIVAGPFALTVFGYPKQMAVQTASTAMTAHGAVAAFLLAVFIIFKLQNYVKYRISTMVAMGIFLVMAFLSKATIFVLLILQVQGMSFGLDGFAVSRHLNKMFGKKSEIPEPPPPVKQLDLNMMMRQPAMINLNPSLELDEPFEVIEPEVVPRPSPYRLKTRPRLWLIRK</sequence>
<keyword evidence="4 6" id="KW-1133">Transmembrane helix</keyword>
<dbReference type="InterPro" id="IPR051068">
    <property type="entry name" value="MFS_Domain-Containing_Protein"/>
</dbReference>
<feature type="transmembrane region" description="Helical" evidence="6">
    <location>
        <begin position="125"/>
        <end position="148"/>
    </location>
</feature>
<evidence type="ECO:0000256" key="5">
    <source>
        <dbReference type="ARBA" id="ARBA00023136"/>
    </source>
</evidence>
<keyword evidence="2" id="KW-0813">Transport</keyword>
<evidence type="ECO:0000313" key="8">
    <source>
        <dbReference type="Proteomes" id="UP001175271"/>
    </source>
</evidence>
<accession>A0AA39MB70</accession>
<keyword evidence="3 6" id="KW-0812">Transmembrane</keyword>
<evidence type="ECO:0000256" key="3">
    <source>
        <dbReference type="ARBA" id="ARBA00022692"/>
    </source>
</evidence>
<feature type="transmembrane region" description="Helical" evidence="6">
    <location>
        <begin position="288"/>
        <end position="310"/>
    </location>
</feature>
<comment type="caution">
    <text evidence="7">The sequence shown here is derived from an EMBL/GenBank/DDBJ whole genome shotgun (WGS) entry which is preliminary data.</text>
</comment>
<feature type="transmembrane region" description="Helical" evidence="6">
    <location>
        <begin position="256"/>
        <end position="276"/>
    </location>
</feature>
<reference evidence="7" key="1">
    <citation type="submission" date="2023-06" db="EMBL/GenBank/DDBJ databases">
        <title>Genomic analysis of the entomopathogenic nematode Steinernema hermaphroditum.</title>
        <authorList>
            <person name="Schwarz E.M."/>
            <person name="Heppert J.K."/>
            <person name="Baniya A."/>
            <person name="Schwartz H.T."/>
            <person name="Tan C.-H."/>
            <person name="Antoshechkin I."/>
            <person name="Sternberg P.W."/>
            <person name="Goodrich-Blair H."/>
            <person name="Dillman A.R."/>
        </authorList>
    </citation>
    <scope>NUCLEOTIDE SEQUENCE</scope>
    <source>
        <strain evidence="7">PS9179</strain>
        <tissue evidence="7">Whole animal</tissue>
    </source>
</reference>
<feature type="transmembrane region" description="Helical" evidence="6">
    <location>
        <begin position="168"/>
        <end position="188"/>
    </location>
</feature>
<evidence type="ECO:0000256" key="6">
    <source>
        <dbReference type="SAM" id="Phobius"/>
    </source>
</evidence>